<name>A0A495DV19_9FLAO</name>
<comment type="caution">
    <text evidence="3">The sequence shown here is derived from an EMBL/GenBank/DDBJ whole genome shotgun (WGS) entry which is preliminary data.</text>
</comment>
<reference evidence="3 4" key="1">
    <citation type="submission" date="2018-10" db="EMBL/GenBank/DDBJ databases">
        <title>Genomic Encyclopedia of Archaeal and Bacterial Type Strains, Phase II (KMG-II): from individual species to whole genera.</title>
        <authorList>
            <person name="Goeker M."/>
        </authorList>
    </citation>
    <scope>NUCLEOTIDE SEQUENCE [LARGE SCALE GENOMIC DNA]</scope>
    <source>
        <strain evidence="3 4">DSM 25230</strain>
    </source>
</reference>
<dbReference type="GO" id="GO:0016491">
    <property type="term" value="F:oxidoreductase activity"/>
    <property type="evidence" value="ECO:0007669"/>
    <property type="project" value="UniProtKB-KW"/>
</dbReference>
<dbReference type="GO" id="GO:0005737">
    <property type="term" value="C:cytoplasm"/>
    <property type="evidence" value="ECO:0007669"/>
    <property type="project" value="TreeGrafter"/>
</dbReference>
<dbReference type="PANTHER" id="PTHR43544">
    <property type="entry name" value="SHORT-CHAIN DEHYDROGENASE/REDUCTASE"/>
    <property type="match status" value="1"/>
</dbReference>
<keyword evidence="2" id="KW-0560">Oxidoreductase</keyword>
<dbReference type="InterPro" id="IPR002347">
    <property type="entry name" value="SDR_fam"/>
</dbReference>
<dbReference type="RefSeq" id="WP_121068804.1">
    <property type="nucleotide sequence ID" value="NZ_RBIQ01000010.1"/>
</dbReference>
<evidence type="ECO:0000313" key="3">
    <source>
        <dbReference type="EMBL" id="RKR08039.1"/>
    </source>
</evidence>
<dbReference type="Proteomes" id="UP000269412">
    <property type="component" value="Unassembled WGS sequence"/>
</dbReference>
<evidence type="ECO:0000313" key="4">
    <source>
        <dbReference type="Proteomes" id="UP000269412"/>
    </source>
</evidence>
<evidence type="ECO:0000256" key="1">
    <source>
        <dbReference type="ARBA" id="ARBA00022857"/>
    </source>
</evidence>
<accession>A0A495DV19</accession>
<dbReference type="EMBL" id="RBIQ01000010">
    <property type="protein sequence ID" value="RKR08039.1"/>
    <property type="molecule type" value="Genomic_DNA"/>
</dbReference>
<gene>
    <name evidence="3" type="ORF">CLV91_2805</name>
</gene>
<organism evidence="3 4">
    <name type="scientific">Maribacter vaceletii</name>
    <dbReference type="NCBI Taxonomy" id="1206816"/>
    <lineage>
        <taxon>Bacteria</taxon>
        <taxon>Pseudomonadati</taxon>
        <taxon>Bacteroidota</taxon>
        <taxon>Flavobacteriia</taxon>
        <taxon>Flavobacteriales</taxon>
        <taxon>Flavobacteriaceae</taxon>
        <taxon>Maribacter</taxon>
    </lineage>
</organism>
<keyword evidence="1" id="KW-0521">NADP</keyword>
<dbReference type="InterPro" id="IPR036291">
    <property type="entry name" value="NAD(P)-bd_dom_sf"/>
</dbReference>
<protein>
    <submittedName>
        <fullName evidence="3">NAD(P)-dependent dehydrogenase (Short-subunit alcohol dehydrogenase family)</fullName>
    </submittedName>
</protein>
<sequence length="274" mass="30207">MLKIMHQNLKVSVASMVIILCFSSFGTFKELKKEPLNTKLNMNTKTAIVTGSNRGMGLGWVKHFLKEGYTVIATTRKPEKASDLLALKKEYKKQLLIQKLDVTNEEDMLALGELLKKKKIKIDVAISNAGVTVEEKFGEWTSKSFLANYKVNTMGAAFFAQTISPFLAEGSKLVQLSSGHGAIGTHAKRMTGKIDAYGVSKAGVNMLTRKLSFIWQDRKIIVVSITPGGVKTDMNQYGKLSVSEAIPIMYKTIANLTIENSGTFINNTGKVMSW</sequence>
<dbReference type="Gene3D" id="3.40.50.720">
    <property type="entry name" value="NAD(P)-binding Rossmann-like Domain"/>
    <property type="match status" value="1"/>
</dbReference>
<keyword evidence="4" id="KW-1185">Reference proteome</keyword>
<dbReference type="Pfam" id="PF00106">
    <property type="entry name" value="adh_short"/>
    <property type="match status" value="1"/>
</dbReference>
<dbReference type="InterPro" id="IPR051468">
    <property type="entry name" value="Fungal_SecMetab_SDRs"/>
</dbReference>
<dbReference type="SUPFAM" id="SSF51735">
    <property type="entry name" value="NAD(P)-binding Rossmann-fold domains"/>
    <property type="match status" value="1"/>
</dbReference>
<dbReference type="PRINTS" id="PR00081">
    <property type="entry name" value="GDHRDH"/>
</dbReference>
<dbReference type="PANTHER" id="PTHR43544:SF7">
    <property type="entry name" value="NADB-LER2"/>
    <property type="match status" value="1"/>
</dbReference>
<dbReference type="AlphaFoldDB" id="A0A495DV19"/>
<dbReference type="OrthoDB" id="5786478at2"/>
<evidence type="ECO:0000256" key="2">
    <source>
        <dbReference type="ARBA" id="ARBA00023002"/>
    </source>
</evidence>
<proteinExistence type="predicted"/>